<evidence type="ECO:0000256" key="1">
    <source>
        <dbReference type="SAM" id="MobiDB-lite"/>
    </source>
</evidence>
<feature type="transmembrane region" description="Helical" evidence="2">
    <location>
        <begin position="27"/>
        <end position="47"/>
    </location>
</feature>
<evidence type="ECO:0000256" key="2">
    <source>
        <dbReference type="SAM" id="Phobius"/>
    </source>
</evidence>
<gene>
    <name evidence="3" type="ORF">HTY61_11250</name>
</gene>
<keyword evidence="4" id="KW-1185">Reference proteome</keyword>
<organism evidence="3 4">
    <name type="scientific">Oricola thermophila</name>
    <dbReference type="NCBI Taxonomy" id="2742145"/>
    <lineage>
        <taxon>Bacteria</taxon>
        <taxon>Pseudomonadati</taxon>
        <taxon>Pseudomonadota</taxon>
        <taxon>Alphaproteobacteria</taxon>
        <taxon>Hyphomicrobiales</taxon>
        <taxon>Ahrensiaceae</taxon>
        <taxon>Oricola</taxon>
    </lineage>
</organism>
<protein>
    <submittedName>
        <fullName evidence="3">Uncharacterized protein</fullName>
    </submittedName>
</protein>
<dbReference type="RefSeq" id="WP_175276879.1">
    <property type="nucleotide sequence ID" value="NZ_CP054836.1"/>
</dbReference>
<dbReference type="EMBL" id="CP054836">
    <property type="protein sequence ID" value="QKV18987.1"/>
    <property type="molecule type" value="Genomic_DNA"/>
</dbReference>
<evidence type="ECO:0000313" key="3">
    <source>
        <dbReference type="EMBL" id="QKV18987.1"/>
    </source>
</evidence>
<dbReference type="Proteomes" id="UP000509367">
    <property type="component" value="Chromosome"/>
</dbReference>
<reference evidence="3 4" key="1">
    <citation type="submission" date="2020-06" db="EMBL/GenBank/DDBJ databases">
        <title>Oricola thermophila sp. nov. isolated from a tidal sediments.</title>
        <authorList>
            <person name="Kwon K.K."/>
            <person name="Yang S.-H."/>
            <person name="Park M.-J."/>
        </authorList>
    </citation>
    <scope>NUCLEOTIDE SEQUENCE [LARGE SCALE GENOMIC DNA]</scope>
    <source>
        <strain evidence="3 4">MEBiC13590</strain>
    </source>
</reference>
<keyword evidence="2" id="KW-0812">Transmembrane</keyword>
<name>A0A6N1VJC2_9HYPH</name>
<proteinExistence type="predicted"/>
<keyword evidence="2" id="KW-0472">Membrane</keyword>
<feature type="transmembrane region" description="Helical" evidence="2">
    <location>
        <begin position="67"/>
        <end position="86"/>
    </location>
</feature>
<feature type="transmembrane region" description="Helical" evidence="2">
    <location>
        <begin position="98"/>
        <end position="118"/>
    </location>
</feature>
<keyword evidence="2" id="KW-1133">Transmembrane helix</keyword>
<dbReference type="AlphaFoldDB" id="A0A6N1VJC2"/>
<feature type="transmembrane region" description="Helical" evidence="2">
    <location>
        <begin position="130"/>
        <end position="149"/>
    </location>
</feature>
<accession>A0A6N1VJC2</accession>
<evidence type="ECO:0000313" key="4">
    <source>
        <dbReference type="Proteomes" id="UP000509367"/>
    </source>
</evidence>
<dbReference type="KEGG" id="orm:HTY61_11250"/>
<sequence length="181" mass="20162">MEKKNSEYNLEFWRELKRRTRVPLSDLTFIFYLVFGVVVFSGFGVVVELVKHSFAGAPFDVSSLTGVRAALSVFYPALIGAATLQLTLEAVKKSESLMVVFAITSLLVMLGFAVFHGIQEFRQESQTQVFWFSVILSVFGIWIWTIANADNPDLKTKPRNDDAVGGGVNRKLKGSTEGFVQ</sequence>
<feature type="region of interest" description="Disordered" evidence="1">
    <location>
        <begin position="155"/>
        <end position="181"/>
    </location>
</feature>